<evidence type="ECO:0000256" key="3">
    <source>
        <dbReference type="ARBA" id="ARBA00023004"/>
    </source>
</evidence>
<dbReference type="GO" id="GO:0046872">
    <property type="term" value="F:metal ion binding"/>
    <property type="evidence" value="ECO:0007669"/>
    <property type="project" value="UniProtKB-KW"/>
</dbReference>
<dbReference type="RefSeq" id="WP_184236729.1">
    <property type="nucleotide sequence ID" value="NZ_JACHMJ010000001.1"/>
</dbReference>
<evidence type="ECO:0000256" key="2">
    <source>
        <dbReference type="ARBA" id="ARBA00022723"/>
    </source>
</evidence>
<gene>
    <name evidence="7" type="ORF">HD599_001960</name>
</gene>
<dbReference type="Gene3D" id="2.102.10.10">
    <property type="entry name" value="Rieske [2Fe-2S] iron-sulphur domain"/>
    <property type="match status" value="1"/>
</dbReference>
<dbReference type="PANTHER" id="PTHR21496">
    <property type="entry name" value="FERREDOXIN-RELATED"/>
    <property type="match status" value="1"/>
</dbReference>
<keyword evidence="5" id="KW-0812">Transmembrane</keyword>
<sequence>MREFGFVKKVSAIENAEALDPAVRRVKGIVDTVVQPQDVRDLLHGVPVGHAVHPVAVLLPIGAWIGSAILDFVPGSRAASRVLVGVGVAGVLPSVVTGLTDWSELHEQQQRVGLVHAASNTVATALYAASFVQRTRGHHTSGRVLGLVGLAAVGLSGYLGGHLAYRQAAAVNHAEDVPHRFPVGWRHLGAVDEFVVDEPALRTVDGVPLLVVRNTVGLDVLANTCSHLSAPLNEGQLVVADGERCIVCPWHGSVFALRTGEVVHGPATAPQPRFESRVTDGSIEVMLEGAG</sequence>
<dbReference type="Pfam" id="PF09990">
    <property type="entry name" value="DUF2231"/>
    <property type="match status" value="1"/>
</dbReference>
<feature type="transmembrane region" description="Helical" evidence="5">
    <location>
        <begin position="144"/>
        <end position="165"/>
    </location>
</feature>
<feature type="transmembrane region" description="Helical" evidence="5">
    <location>
        <begin position="82"/>
        <end position="100"/>
    </location>
</feature>
<organism evidence="7 8">
    <name type="scientific">Conyzicola lurida</name>
    <dbReference type="NCBI Taxonomy" id="1172621"/>
    <lineage>
        <taxon>Bacteria</taxon>
        <taxon>Bacillati</taxon>
        <taxon>Actinomycetota</taxon>
        <taxon>Actinomycetes</taxon>
        <taxon>Micrococcales</taxon>
        <taxon>Microbacteriaceae</taxon>
        <taxon>Conyzicola</taxon>
    </lineage>
</organism>
<dbReference type="SUPFAM" id="SSF50022">
    <property type="entry name" value="ISP domain"/>
    <property type="match status" value="1"/>
</dbReference>
<evidence type="ECO:0000313" key="8">
    <source>
        <dbReference type="Proteomes" id="UP000536685"/>
    </source>
</evidence>
<keyword evidence="8" id="KW-1185">Reference proteome</keyword>
<evidence type="ECO:0000259" key="6">
    <source>
        <dbReference type="PROSITE" id="PS51296"/>
    </source>
</evidence>
<dbReference type="GO" id="GO:0016705">
    <property type="term" value="F:oxidoreductase activity, acting on paired donors, with incorporation or reduction of molecular oxygen"/>
    <property type="evidence" value="ECO:0007669"/>
    <property type="project" value="UniProtKB-ARBA"/>
</dbReference>
<dbReference type="CDD" id="cd03467">
    <property type="entry name" value="Rieske"/>
    <property type="match status" value="1"/>
</dbReference>
<dbReference type="AlphaFoldDB" id="A0A841AK91"/>
<keyword evidence="1" id="KW-0001">2Fe-2S</keyword>
<feature type="domain" description="Rieske" evidence="6">
    <location>
        <begin position="186"/>
        <end position="285"/>
    </location>
</feature>
<dbReference type="InterPro" id="IPR019251">
    <property type="entry name" value="DUF2231_TM"/>
</dbReference>
<dbReference type="GO" id="GO:0004497">
    <property type="term" value="F:monooxygenase activity"/>
    <property type="evidence" value="ECO:0007669"/>
    <property type="project" value="UniProtKB-ARBA"/>
</dbReference>
<dbReference type="EMBL" id="JACHMJ010000001">
    <property type="protein sequence ID" value="MBB5843637.1"/>
    <property type="molecule type" value="Genomic_DNA"/>
</dbReference>
<name>A0A841AK91_9MICO</name>
<dbReference type="PANTHER" id="PTHR21496:SF23">
    <property type="entry name" value="3-PHENYLPROPIONATE_CINNAMIC ACID DIOXYGENASE FERREDOXIN SUBUNIT"/>
    <property type="match status" value="1"/>
</dbReference>
<comment type="caution">
    <text evidence="7">The sequence shown here is derived from an EMBL/GenBank/DDBJ whole genome shotgun (WGS) entry which is preliminary data.</text>
</comment>
<evidence type="ECO:0000313" key="7">
    <source>
        <dbReference type="EMBL" id="MBB5843637.1"/>
    </source>
</evidence>
<feature type="transmembrane region" description="Helical" evidence="5">
    <location>
        <begin position="51"/>
        <end position="70"/>
    </location>
</feature>
<keyword evidence="4" id="KW-0411">Iron-sulfur</keyword>
<dbReference type="Proteomes" id="UP000536685">
    <property type="component" value="Unassembled WGS sequence"/>
</dbReference>
<protein>
    <submittedName>
        <fullName evidence="7">Nitrite reductase/ring-hydroxylating ferredoxin subunit/uncharacterized membrane protein</fullName>
    </submittedName>
</protein>
<proteinExistence type="predicted"/>
<keyword evidence="2" id="KW-0479">Metal-binding</keyword>
<dbReference type="PROSITE" id="PS51296">
    <property type="entry name" value="RIESKE"/>
    <property type="match status" value="1"/>
</dbReference>
<feature type="transmembrane region" description="Helical" evidence="5">
    <location>
        <begin position="112"/>
        <end position="132"/>
    </location>
</feature>
<reference evidence="7 8" key="1">
    <citation type="submission" date="2020-08" db="EMBL/GenBank/DDBJ databases">
        <title>Sequencing the genomes of 1000 actinobacteria strains.</title>
        <authorList>
            <person name="Klenk H.-P."/>
        </authorList>
    </citation>
    <scope>NUCLEOTIDE SEQUENCE [LARGE SCALE GENOMIC DNA]</scope>
    <source>
        <strain evidence="7 8">DSM 105784</strain>
    </source>
</reference>
<dbReference type="InterPro" id="IPR017941">
    <property type="entry name" value="Rieske_2Fe-2S"/>
</dbReference>
<accession>A0A841AK91</accession>
<dbReference type="InterPro" id="IPR036922">
    <property type="entry name" value="Rieske_2Fe-2S_sf"/>
</dbReference>
<keyword evidence="5" id="KW-1133">Transmembrane helix</keyword>
<keyword evidence="3" id="KW-0408">Iron</keyword>
<evidence type="ECO:0000256" key="4">
    <source>
        <dbReference type="ARBA" id="ARBA00023014"/>
    </source>
</evidence>
<evidence type="ECO:0000256" key="5">
    <source>
        <dbReference type="SAM" id="Phobius"/>
    </source>
</evidence>
<dbReference type="Pfam" id="PF00355">
    <property type="entry name" value="Rieske"/>
    <property type="match status" value="1"/>
</dbReference>
<keyword evidence="5" id="KW-0472">Membrane</keyword>
<dbReference type="GO" id="GO:0051537">
    <property type="term" value="F:2 iron, 2 sulfur cluster binding"/>
    <property type="evidence" value="ECO:0007669"/>
    <property type="project" value="UniProtKB-KW"/>
</dbReference>
<evidence type="ECO:0000256" key="1">
    <source>
        <dbReference type="ARBA" id="ARBA00022714"/>
    </source>
</evidence>